<dbReference type="Proteomes" id="UP000183208">
    <property type="component" value="Unassembled WGS sequence"/>
</dbReference>
<dbReference type="EMBL" id="FNTI01000001">
    <property type="protein sequence ID" value="SEC80105.1"/>
    <property type="molecule type" value="Genomic_DNA"/>
</dbReference>
<evidence type="ECO:0000313" key="3">
    <source>
        <dbReference type="Proteomes" id="UP000183208"/>
    </source>
</evidence>
<dbReference type="RefSeq" id="WP_074818979.1">
    <property type="nucleotide sequence ID" value="NZ_FNTI01000001.1"/>
</dbReference>
<gene>
    <name evidence="2" type="ORF">SAMN05444171_2292</name>
</gene>
<evidence type="ECO:0000313" key="2">
    <source>
        <dbReference type="EMBL" id="SEC80105.1"/>
    </source>
</evidence>
<feature type="compositionally biased region" description="Polar residues" evidence="1">
    <location>
        <begin position="1"/>
        <end position="10"/>
    </location>
</feature>
<dbReference type="OrthoDB" id="8266052at2"/>
<organism evidence="2 3">
    <name type="scientific">Bradyrhizobium lablabi</name>
    <dbReference type="NCBI Taxonomy" id="722472"/>
    <lineage>
        <taxon>Bacteria</taxon>
        <taxon>Pseudomonadati</taxon>
        <taxon>Pseudomonadota</taxon>
        <taxon>Alphaproteobacteria</taxon>
        <taxon>Hyphomicrobiales</taxon>
        <taxon>Nitrobacteraceae</taxon>
        <taxon>Bradyrhizobium</taxon>
    </lineage>
</organism>
<proteinExistence type="predicted"/>
<evidence type="ECO:0000256" key="1">
    <source>
        <dbReference type="SAM" id="MobiDB-lite"/>
    </source>
</evidence>
<reference evidence="2 3" key="1">
    <citation type="submission" date="2016-10" db="EMBL/GenBank/DDBJ databases">
        <authorList>
            <person name="de Groot N.N."/>
        </authorList>
    </citation>
    <scope>NUCLEOTIDE SEQUENCE [LARGE SCALE GENOMIC DNA]</scope>
    <source>
        <strain evidence="2 3">GAS522</strain>
    </source>
</reference>
<dbReference type="AlphaFoldDB" id="A0A1M6WCE0"/>
<sequence>MDGRKLSTSPIARCGQVDADAVPTDSTRESSSVTYSGSAQRISEGFAIALRAMGFEAGILPPDIARSDATSNPEDN</sequence>
<protein>
    <submittedName>
        <fullName evidence="2">Uncharacterized protein</fullName>
    </submittedName>
</protein>
<accession>A0A1M6WCE0</accession>
<name>A0A1M6WCE0_9BRAD</name>
<feature type="region of interest" description="Disordered" evidence="1">
    <location>
        <begin position="1"/>
        <end position="37"/>
    </location>
</feature>